<dbReference type="STRING" id="487685.SAMN04488696_2733"/>
<sequence>MSMIFPDEYKYVGHSRHLPDDNDKRIYFLTKYLIVENCDRDSYSLYEVVHEGDDLLRDVVSLKELASGREVVHYDKELNIKNRALLIEIATDLCKGKVNTVIFTGIDKHLTFVHRPDIEAILDIEIVDVVPPEPSWLSSVVRRLEESGIFGDLTIKFTDNLTDLRRFEGDNTVFPCSSSGLKGKCLDCDIIEDDGALLVGCEISKSLFESRFPGLEYSFVNICPFKSDIFKPSRPFITRCCRSEKSGIVTINGIRGAVVHWGASEFDVTRAIWDLVADIRERDEKEALS</sequence>
<dbReference type="AlphaFoldDB" id="A0A1I4UIL0"/>
<protein>
    <submittedName>
        <fullName evidence="1">Uncharacterized protein</fullName>
    </submittedName>
</protein>
<evidence type="ECO:0000313" key="2">
    <source>
        <dbReference type="Proteomes" id="UP000198535"/>
    </source>
</evidence>
<evidence type="ECO:0000313" key="1">
    <source>
        <dbReference type="EMBL" id="SFM88824.1"/>
    </source>
</evidence>
<dbReference type="Proteomes" id="UP000198535">
    <property type="component" value="Unassembled WGS sequence"/>
</dbReference>
<name>A0A1I4UIL0_9EURY</name>
<dbReference type="InterPro" id="IPR056131">
    <property type="entry name" value="DUF7714"/>
</dbReference>
<accession>A0A1I4UIL0</accession>
<gene>
    <name evidence="1" type="ORF">SAMN04488696_2733</name>
</gene>
<keyword evidence="2" id="KW-1185">Reference proteome</keyword>
<dbReference type="Pfam" id="PF24830">
    <property type="entry name" value="DUF7714"/>
    <property type="match status" value="1"/>
</dbReference>
<reference evidence="2" key="1">
    <citation type="submission" date="2016-10" db="EMBL/GenBank/DDBJ databases">
        <authorList>
            <person name="Varghese N."/>
            <person name="Submissions S."/>
        </authorList>
    </citation>
    <scope>NUCLEOTIDE SEQUENCE [LARGE SCALE GENOMIC DNA]</scope>
    <source>
        <strain evidence="2">Mob M</strain>
    </source>
</reference>
<proteinExistence type="predicted"/>
<dbReference type="EMBL" id="FOUJ01000007">
    <property type="protein sequence ID" value="SFM88824.1"/>
    <property type="molecule type" value="Genomic_DNA"/>
</dbReference>
<organism evidence="1 2">
    <name type="scientific">Methanolobus profundi</name>
    <dbReference type="NCBI Taxonomy" id="487685"/>
    <lineage>
        <taxon>Archaea</taxon>
        <taxon>Methanobacteriati</taxon>
        <taxon>Methanobacteriota</taxon>
        <taxon>Stenosarchaea group</taxon>
        <taxon>Methanomicrobia</taxon>
        <taxon>Methanosarcinales</taxon>
        <taxon>Methanosarcinaceae</taxon>
        <taxon>Methanolobus</taxon>
    </lineage>
</organism>